<evidence type="ECO:0000259" key="2">
    <source>
        <dbReference type="SMART" id="SM00939"/>
    </source>
</evidence>
<dbReference type="NCBIfam" id="TIGR00976">
    <property type="entry name" value="CocE_NonD"/>
    <property type="match status" value="1"/>
</dbReference>
<dbReference type="EMBL" id="SMAD01000009">
    <property type="protein sequence ID" value="TCS86120.1"/>
    <property type="molecule type" value="Genomic_DNA"/>
</dbReference>
<dbReference type="InterPro" id="IPR013736">
    <property type="entry name" value="Xaa-Pro_dipept_C"/>
</dbReference>
<dbReference type="Proteomes" id="UP000295807">
    <property type="component" value="Unassembled WGS sequence"/>
</dbReference>
<gene>
    <name evidence="3" type="ORF">EDD80_109152</name>
</gene>
<dbReference type="Pfam" id="PF02129">
    <property type="entry name" value="Peptidase_S15"/>
    <property type="match status" value="1"/>
</dbReference>
<dbReference type="Gene3D" id="1.10.3020.10">
    <property type="entry name" value="alpha-amino acid ester hydrolase ( Helical cap domain)"/>
    <property type="match status" value="1"/>
</dbReference>
<proteinExistence type="predicted"/>
<accession>A0A4R3KPM3</accession>
<dbReference type="GO" id="GO:0008239">
    <property type="term" value="F:dipeptidyl-peptidase activity"/>
    <property type="evidence" value="ECO:0007669"/>
    <property type="project" value="InterPro"/>
</dbReference>
<dbReference type="Gene3D" id="3.40.50.1820">
    <property type="entry name" value="alpha/beta hydrolase"/>
    <property type="match status" value="1"/>
</dbReference>
<keyword evidence="1" id="KW-0378">Hydrolase</keyword>
<keyword evidence="4" id="KW-1185">Reference proteome</keyword>
<dbReference type="InterPro" id="IPR000383">
    <property type="entry name" value="Xaa-Pro-like_dom"/>
</dbReference>
<feature type="domain" description="Xaa-Pro dipeptidyl-peptidase C-terminal" evidence="2">
    <location>
        <begin position="309"/>
        <end position="571"/>
    </location>
</feature>
<dbReference type="InterPro" id="IPR029058">
    <property type="entry name" value="AB_hydrolase_fold"/>
</dbReference>
<reference evidence="3 4" key="1">
    <citation type="submission" date="2019-03" db="EMBL/GenBank/DDBJ databases">
        <title>Genomic Encyclopedia of Type Strains, Phase IV (KMG-IV): sequencing the most valuable type-strain genomes for metagenomic binning, comparative biology and taxonomic classification.</title>
        <authorList>
            <person name="Goeker M."/>
        </authorList>
    </citation>
    <scope>NUCLEOTIDE SEQUENCE [LARGE SCALE GENOMIC DNA]</scope>
    <source>
        <strain evidence="3 4">DSM 21100</strain>
    </source>
</reference>
<evidence type="ECO:0000256" key="1">
    <source>
        <dbReference type="ARBA" id="ARBA00022801"/>
    </source>
</evidence>
<dbReference type="Gene3D" id="2.60.120.260">
    <property type="entry name" value="Galactose-binding domain-like"/>
    <property type="match status" value="1"/>
</dbReference>
<dbReference type="SUPFAM" id="SSF49785">
    <property type="entry name" value="Galactose-binding domain-like"/>
    <property type="match status" value="1"/>
</dbReference>
<dbReference type="SUPFAM" id="SSF53474">
    <property type="entry name" value="alpha/beta-Hydrolases"/>
    <property type="match status" value="1"/>
</dbReference>
<dbReference type="AlphaFoldDB" id="A0A4R3KPM3"/>
<organism evidence="3 4">
    <name type="scientific">Anseongella ginsenosidimutans</name>
    <dbReference type="NCBI Taxonomy" id="496056"/>
    <lineage>
        <taxon>Bacteria</taxon>
        <taxon>Pseudomonadati</taxon>
        <taxon>Bacteroidota</taxon>
        <taxon>Sphingobacteriia</taxon>
        <taxon>Sphingobacteriales</taxon>
        <taxon>Sphingobacteriaceae</taxon>
        <taxon>Anseongella</taxon>
    </lineage>
</organism>
<evidence type="ECO:0000313" key="3">
    <source>
        <dbReference type="EMBL" id="TCS86120.1"/>
    </source>
</evidence>
<comment type="caution">
    <text evidence="3">The sequence shown here is derived from an EMBL/GenBank/DDBJ whole genome shotgun (WGS) entry which is preliminary data.</text>
</comment>
<dbReference type="InterPro" id="IPR008979">
    <property type="entry name" value="Galactose-bd-like_sf"/>
</dbReference>
<name>A0A4R3KPM3_9SPHI</name>
<dbReference type="Pfam" id="PF08530">
    <property type="entry name" value="PepX_C"/>
    <property type="match status" value="1"/>
</dbReference>
<sequence length="582" mass="67415">MHFEFPVTTRLYTEIYTPESTAEDLPIIFTRTPYGVRTANSSYGDYRLKGAYKTLAEEKYIFVFQDMRGKYNSEGKYALLRPILDTSPTNESTDAFDTMDWLISNIPHNNGKIGMTGNSYNSWLAAMALINPHPALAAVNLQGTPADLYIGDDFYHQGAFRLSPSFGYAIIEHEQRGFKFENNDAYQWFLERGSLENINSAEFLNKENPYWNDFMAHLNYDEFWKTRSITSYLKNTTVPTLNVVGWWDDQDFYGSLKIYEQLEKHDSLNLNNLVAGPWYHAGWEDPDDYYKQIHLGGSVSTYYLTEIQAPWFKYHLKNEGDFSQAEATVYRTGKNQWENFSEWPQKENISPVKWYLNQGFKLSLDKPTVSNSYSSYISDPKNPVPYMEGTVPGFWQRGSLGWKADNQSVFTNRGDVLTWVSEPLTEDVDISGSIKMKLCASTSGTDCDWVVKLIDVFPSNYNPEIENTKYDMDDFQMLIADEVIRAKYRNDLSSPEPVNPNQIIEYKIDLLSKSHRFKKGHRIMIHIQSSWFPLIDMNPQKFIDIGKAKPHDYKRATQKIYHSEMNASYIELPTMKKPPKKK</sequence>
<dbReference type="InterPro" id="IPR005674">
    <property type="entry name" value="CocE/Ser_esterase"/>
</dbReference>
<protein>
    <recommendedName>
        <fullName evidence="2">Xaa-Pro dipeptidyl-peptidase C-terminal domain-containing protein</fullName>
    </recommendedName>
</protein>
<evidence type="ECO:0000313" key="4">
    <source>
        <dbReference type="Proteomes" id="UP000295807"/>
    </source>
</evidence>
<dbReference type="SMART" id="SM00939">
    <property type="entry name" value="PepX_C"/>
    <property type="match status" value="1"/>
</dbReference>